<proteinExistence type="inferred from homology"/>
<evidence type="ECO:0000256" key="1">
    <source>
        <dbReference type="ARBA" id="ARBA00022475"/>
    </source>
</evidence>
<keyword evidence="2 11" id="KW-0444">Lipid biosynthesis</keyword>
<dbReference type="Pfam" id="PF02666">
    <property type="entry name" value="PS_Dcarbxylase"/>
    <property type="match status" value="1"/>
</dbReference>
<evidence type="ECO:0000256" key="6">
    <source>
        <dbReference type="ARBA" id="ARBA00023145"/>
    </source>
</evidence>
<comment type="similarity">
    <text evidence="11">Belongs to the phosphatidylserine decarboxylase family. PSD-A subfamily.</text>
</comment>
<reference evidence="14" key="1">
    <citation type="journal article" date="2019" name="Int. J. Syst. Evol. Microbiol.">
        <title>The Global Catalogue of Microorganisms (GCM) 10K type strain sequencing project: providing services to taxonomists for standard genome sequencing and annotation.</title>
        <authorList>
            <consortium name="The Broad Institute Genomics Platform"/>
            <consortium name="The Broad Institute Genome Sequencing Center for Infectious Disease"/>
            <person name="Wu L."/>
            <person name="Ma J."/>
        </authorList>
    </citation>
    <scope>NUCLEOTIDE SEQUENCE [LARGE SCALE GENOMIC DNA]</scope>
    <source>
        <strain evidence="14">CCUG 52468</strain>
    </source>
</reference>
<feature type="active site" description="Schiff-base intermediate with substrate; via pyruvic acid" evidence="11">
    <location>
        <position position="187"/>
    </location>
</feature>
<evidence type="ECO:0000313" key="14">
    <source>
        <dbReference type="Proteomes" id="UP001597205"/>
    </source>
</evidence>
<accession>A0ABW3RPZ9</accession>
<dbReference type="EMBL" id="JBHTKY010000028">
    <property type="protein sequence ID" value="MFD1167012.1"/>
    <property type="molecule type" value="Genomic_DNA"/>
</dbReference>
<comment type="catalytic activity">
    <reaction evidence="11">
        <text>a 1,2-diacyl-sn-glycero-3-phospho-L-serine + H(+) = a 1,2-diacyl-sn-glycero-3-phosphoethanolamine + CO2</text>
        <dbReference type="Rhea" id="RHEA:20828"/>
        <dbReference type="ChEBI" id="CHEBI:15378"/>
        <dbReference type="ChEBI" id="CHEBI:16526"/>
        <dbReference type="ChEBI" id="CHEBI:57262"/>
        <dbReference type="ChEBI" id="CHEBI:64612"/>
        <dbReference type="EC" id="4.1.1.65"/>
    </reaction>
</comment>
<evidence type="ECO:0000256" key="4">
    <source>
        <dbReference type="ARBA" id="ARBA00023098"/>
    </source>
</evidence>
<evidence type="ECO:0000256" key="10">
    <source>
        <dbReference type="ARBA" id="ARBA00023317"/>
    </source>
</evidence>
<comment type="function">
    <text evidence="11">Catalyzes the formation of phosphatidylethanolamine (PtdEtn) from phosphatidylserine (PtdSer).</text>
</comment>
<comment type="subunit">
    <text evidence="11">Heterodimer of a large membrane-associated beta subunit and a small pyruvoyl-containing alpha subunit.</text>
</comment>
<evidence type="ECO:0000256" key="9">
    <source>
        <dbReference type="ARBA" id="ARBA00023264"/>
    </source>
</evidence>
<keyword evidence="3 11" id="KW-0210">Decarboxylase</keyword>
<dbReference type="HAMAP" id="MF_00664">
    <property type="entry name" value="PS_decarb_PSD_A"/>
    <property type="match status" value="1"/>
</dbReference>
<evidence type="ECO:0000313" key="13">
    <source>
        <dbReference type="EMBL" id="MFD1167012.1"/>
    </source>
</evidence>
<sequence length="219" mass="24811">MKFHKEGYTSLAIVVLFIFIINAIAHYYDAGDTVKWLVYIVSGFLLLTILQFFRSPTKKITIDESTVLCPADGKVVVIEETEETEYLKDRRIQVSIFMSPINVHVNRNPISGVISFFKYHPGKFLVAWHPKSSTDNERTTVVVKNSSGVEVLFRQIAGAMARRIVWYVKEGQEVQQGQEFGFIKFGSRVDLFLPLDSKINVNIGDKVTGGKTIIAEFNK</sequence>
<comment type="PTM">
    <text evidence="11">Is synthesized initially as an inactive proenzyme. Formation of the active enzyme involves a self-maturation process in which the active site pyruvoyl group is generated from an internal serine residue via an autocatalytic post-translational modification. Two non-identical subunits are generated from the proenzyme in this reaction, and the pyruvate is formed at the N-terminus of the alpha chain, which is derived from the carboxyl end of the proenzyme. The post-translation cleavage follows an unusual pathway, termed non-hydrolytic serinolysis, in which the side chain hydroxyl group of the serine supplies its oxygen atom to form the C-terminus of the beta chain, while the remainder of the serine residue undergoes an oxidative deamination to produce ammonia and the pyruvoyl prosthetic group on the alpha chain.</text>
</comment>
<dbReference type="PANTHER" id="PTHR35809">
    <property type="entry name" value="ARCHAETIDYLSERINE DECARBOXYLASE PROENZYME-RELATED"/>
    <property type="match status" value="1"/>
</dbReference>
<keyword evidence="7 11" id="KW-0594">Phospholipid biosynthesis</keyword>
<keyword evidence="14" id="KW-1185">Reference proteome</keyword>
<comment type="cofactor">
    <cofactor evidence="11">
        <name>pyruvate</name>
        <dbReference type="ChEBI" id="CHEBI:15361"/>
    </cofactor>
    <text evidence="11">Binds 1 pyruvoyl group covalently per subunit.</text>
</comment>
<comment type="subcellular location">
    <subcellularLocation>
        <location evidence="11">Cell membrane</location>
        <topology evidence="11">Peripheral membrane protein</topology>
    </subcellularLocation>
</comment>
<keyword evidence="1 11" id="KW-1003">Cell membrane</keyword>
<dbReference type="NCBIfam" id="NF003678">
    <property type="entry name" value="PRK05305.1-2"/>
    <property type="match status" value="1"/>
</dbReference>
<feature type="chain" id="PRO_5044914279" description="Phosphatidylserine decarboxylase beta chain" evidence="11">
    <location>
        <begin position="1"/>
        <end position="186"/>
    </location>
</feature>
<protein>
    <recommendedName>
        <fullName evidence="11">Phosphatidylserine decarboxylase proenzyme</fullName>
        <ecNumber evidence="11">4.1.1.65</ecNumber>
    </recommendedName>
    <component>
        <recommendedName>
            <fullName evidence="11">Phosphatidylserine decarboxylase alpha chain</fullName>
        </recommendedName>
    </component>
    <component>
        <recommendedName>
            <fullName evidence="11">Phosphatidylserine decarboxylase beta chain</fullName>
        </recommendedName>
    </component>
</protein>
<name>A0ABW3RPZ9_9SPHI</name>
<evidence type="ECO:0000256" key="8">
    <source>
        <dbReference type="ARBA" id="ARBA00023239"/>
    </source>
</evidence>
<evidence type="ECO:0000256" key="12">
    <source>
        <dbReference type="SAM" id="Phobius"/>
    </source>
</evidence>
<keyword evidence="5 11" id="KW-0472">Membrane</keyword>
<evidence type="ECO:0000256" key="11">
    <source>
        <dbReference type="HAMAP-Rule" id="MF_00664"/>
    </source>
</evidence>
<feature type="transmembrane region" description="Helical" evidence="12">
    <location>
        <begin position="34"/>
        <end position="53"/>
    </location>
</feature>
<keyword evidence="8 11" id="KW-0456">Lyase</keyword>
<comment type="caution">
    <text evidence="13">The sequence shown here is derived from an EMBL/GenBank/DDBJ whole genome shotgun (WGS) entry which is preliminary data.</text>
</comment>
<gene>
    <name evidence="11" type="primary">psd</name>
    <name evidence="13" type="ORF">ACFQ2C_15495</name>
</gene>
<evidence type="ECO:0000256" key="2">
    <source>
        <dbReference type="ARBA" id="ARBA00022516"/>
    </source>
</evidence>
<feature type="modified residue" description="Pyruvic acid (Ser); by autocatalysis" evidence="11">
    <location>
        <position position="187"/>
    </location>
</feature>
<feature type="site" description="Cleavage (non-hydrolytic); by autocatalysis" evidence="11">
    <location>
        <begin position="186"/>
        <end position="187"/>
    </location>
</feature>
<evidence type="ECO:0000256" key="3">
    <source>
        <dbReference type="ARBA" id="ARBA00022793"/>
    </source>
</evidence>
<keyword evidence="12" id="KW-0812">Transmembrane</keyword>
<evidence type="ECO:0000256" key="5">
    <source>
        <dbReference type="ARBA" id="ARBA00023136"/>
    </source>
</evidence>
<dbReference type="PANTHER" id="PTHR35809:SF1">
    <property type="entry name" value="ARCHAETIDYLSERINE DECARBOXYLASE PROENZYME-RELATED"/>
    <property type="match status" value="1"/>
</dbReference>
<organism evidence="13 14">
    <name type="scientific">Sphingobacterium daejeonense</name>
    <dbReference type="NCBI Taxonomy" id="371142"/>
    <lineage>
        <taxon>Bacteria</taxon>
        <taxon>Pseudomonadati</taxon>
        <taxon>Bacteroidota</taxon>
        <taxon>Sphingobacteriia</taxon>
        <taxon>Sphingobacteriales</taxon>
        <taxon>Sphingobacteriaceae</taxon>
        <taxon>Sphingobacterium</taxon>
    </lineage>
</organism>
<dbReference type="EC" id="4.1.1.65" evidence="11"/>
<dbReference type="RefSeq" id="WP_380898077.1">
    <property type="nucleotide sequence ID" value="NZ_JBHTKY010000028.1"/>
</dbReference>
<dbReference type="InterPro" id="IPR003817">
    <property type="entry name" value="PS_Dcarbxylase"/>
</dbReference>
<feature type="chain" id="PRO_5044914280" description="Phosphatidylserine decarboxylase alpha chain" evidence="11">
    <location>
        <begin position="187"/>
        <end position="219"/>
    </location>
</feature>
<keyword evidence="6 11" id="KW-0865">Zymogen</keyword>
<dbReference type="GO" id="GO:0004609">
    <property type="term" value="F:phosphatidylserine decarboxylase activity"/>
    <property type="evidence" value="ECO:0007669"/>
    <property type="project" value="UniProtKB-EC"/>
</dbReference>
<dbReference type="Proteomes" id="UP001597205">
    <property type="component" value="Unassembled WGS sequence"/>
</dbReference>
<keyword evidence="12" id="KW-1133">Transmembrane helix</keyword>
<dbReference type="NCBIfam" id="NF003685">
    <property type="entry name" value="PRK05305.2-5"/>
    <property type="match status" value="1"/>
</dbReference>
<keyword evidence="4 11" id="KW-0443">Lipid metabolism</keyword>
<keyword evidence="9 11" id="KW-1208">Phospholipid metabolism</keyword>
<comment type="pathway">
    <text evidence="11">Phospholipid metabolism; phosphatidylethanolamine biosynthesis; phosphatidylethanolamine from CDP-diacylglycerol: step 2/2.</text>
</comment>
<feature type="transmembrane region" description="Helical" evidence="12">
    <location>
        <begin position="7"/>
        <end position="28"/>
    </location>
</feature>
<keyword evidence="10 11" id="KW-0670">Pyruvate</keyword>
<evidence type="ECO:0000256" key="7">
    <source>
        <dbReference type="ARBA" id="ARBA00023209"/>
    </source>
</evidence>
<dbReference type="InterPro" id="IPR033175">
    <property type="entry name" value="PSD-A"/>
</dbReference>